<dbReference type="EMBL" id="HG994580">
    <property type="protein sequence ID" value="CAF2782042.1"/>
    <property type="molecule type" value="Genomic_DNA"/>
</dbReference>
<keyword evidence="2" id="KW-0732">Signal</keyword>
<dbReference type="Proteomes" id="UP000675881">
    <property type="component" value="Chromosome 1"/>
</dbReference>
<keyword evidence="4" id="KW-1185">Reference proteome</keyword>
<accession>A0A7R8H144</accession>
<proteinExistence type="predicted"/>
<evidence type="ECO:0000313" key="4">
    <source>
        <dbReference type="Proteomes" id="UP000675881"/>
    </source>
</evidence>
<protein>
    <submittedName>
        <fullName evidence="3">(salmon louse) hypothetical protein</fullName>
    </submittedName>
</protein>
<evidence type="ECO:0000256" key="1">
    <source>
        <dbReference type="SAM" id="MobiDB-lite"/>
    </source>
</evidence>
<reference evidence="3" key="1">
    <citation type="submission" date="2021-02" db="EMBL/GenBank/DDBJ databases">
        <authorList>
            <person name="Bekaert M."/>
        </authorList>
    </citation>
    <scope>NUCLEOTIDE SEQUENCE</scope>
    <source>
        <strain evidence="3">IoA-00</strain>
    </source>
</reference>
<feature type="compositionally biased region" description="Low complexity" evidence="1">
    <location>
        <begin position="46"/>
        <end position="73"/>
    </location>
</feature>
<organism evidence="3 4">
    <name type="scientific">Lepeophtheirus salmonis</name>
    <name type="common">Salmon louse</name>
    <name type="synonym">Caligus salmonis</name>
    <dbReference type="NCBI Taxonomy" id="72036"/>
    <lineage>
        <taxon>Eukaryota</taxon>
        <taxon>Metazoa</taxon>
        <taxon>Ecdysozoa</taxon>
        <taxon>Arthropoda</taxon>
        <taxon>Crustacea</taxon>
        <taxon>Multicrustacea</taxon>
        <taxon>Hexanauplia</taxon>
        <taxon>Copepoda</taxon>
        <taxon>Siphonostomatoida</taxon>
        <taxon>Caligidae</taxon>
        <taxon>Lepeophtheirus</taxon>
    </lineage>
</organism>
<name>A0A7R8H144_LEPSM</name>
<feature type="signal peptide" evidence="2">
    <location>
        <begin position="1"/>
        <end position="24"/>
    </location>
</feature>
<feature type="region of interest" description="Disordered" evidence="1">
    <location>
        <begin position="21"/>
        <end position="126"/>
    </location>
</feature>
<evidence type="ECO:0000313" key="3">
    <source>
        <dbReference type="EMBL" id="CAF2782042.1"/>
    </source>
</evidence>
<sequence length="126" mass="13144">MNYPSIGLLLLPFLLNSYLSPTKNSSPDLRCQCEAPVPPENGGGEDPLAQQQQQAGAMGEAGVEGGEAPNAAGRVTGMAQGFLSKAMAAKDGMKEKEEEVPTPPEPNPPTDMGGEMMEGGEEIVQE</sequence>
<evidence type="ECO:0000256" key="2">
    <source>
        <dbReference type="SAM" id="SignalP"/>
    </source>
</evidence>
<dbReference type="AlphaFoldDB" id="A0A7R8H144"/>
<feature type="chain" id="PRO_5044234447" evidence="2">
    <location>
        <begin position="25"/>
        <end position="126"/>
    </location>
</feature>
<gene>
    <name evidence="3" type="ORF">LSAA_841</name>
</gene>